<reference evidence="2" key="1">
    <citation type="submission" date="2016-11" db="UniProtKB">
        <authorList>
            <consortium name="WormBaseParasite"/>
        </authorList>
    </citation>
    <scope>IDENTIFICATION</scope>
    <source>
        <strain evidence="2">KR3021</strain>
    </source>
</reference>
<organism evidence="1 2">
    <name type="scientific">Rhabditophanes sp. KR3021</name>
    <dbReference type="NCBI Taxonomy" id="114890"/>
    <lineage>
        <taxon>Eukaryota</taxon>
        <taxon>Metazoa</taxon>
        <taxon>Ecdysozoa</taxon>
        <taxon>Nematoda</taxon>
        <taxon>Chromadorea</taxon>
        <taxon>Rhabditida</taxon>
        <taxon>Tylenchina</taxon>
        <taxon>Panagrolaimomorpha</taxon>
        <taxon>Strongyloidoidea</taxon>
        <taxon>Alloionematidae</taxon>
        <taxon>Rhabditophanes</taxon>
    </lineage>
</organism>
<evidence type="ECO:0000313" key="1">
    <source>
        <dbReference type="Proteomes" id="UP000095286"/>
    </source>
</evidence>
<name>A0AC35TS82_9BILA</name>
<sequence>MGSSNNENKMPPTNLADRYRMTKRIGDGTFGEVHLAKRIDTGDIVAIKRMKKKFYSWQEAMNLREVKCLKKLSHPNIIKLKEVLRENEILYFIFEFMNENLYELMKDRDRVMHENIIRNIIYQILQGLSYMHKNGYFHRDMKPENIMCNGPELIKIADFGLAREVRSRPPFTDYVSTRWYRAPEILLRSLNYNSPIDLFAVGCIMAELYVLRPLFPGTSELDQIFKILTIMGTPPKVSAYNIIIYLVSHGTKHMQSQTYIYTYKRKPIKLYLIFLISGNDEWAEGYTLAAAMNFKFQQCLPTPLESLIFPISKEGLQLMTDTLNWNPEKRPSAAQSLKYKYFQVAQKLGAPVVSQPNTGVRKSSAISTQSDSKIMKKQSNTKFEENNGPPPLVPIQQNRERDINRNIPLNKASIFEEDGKSLQSDKSKKNSAGKKVPAKEMYMAKSRYAPGAGGKDGNISLSASLKGKAALNNNNAASQKSAIQTRFEYAYGYVPMFGTRKDNSNVSNKDAAETTKEPTKKEGNAKNDSLDMTNDFGGRTNWAQKYGKN</sequence>
<proteinExistence type="predicted"/>
<accession>A0AC35TS82</accession>
<evidence type="ECO:0000313" key="2">
    <source>
        <dbReference type="WBParaSite" id="RSKR_0000384300.2"/>
    </source>
</evidence>
<protein>
    <submittedName>
        <fullName evidence="2">Protein kinase domain-containing protein</fullName>
    </submittedName>
</protein>
<dbReference type="Proteomes" id="UP000095286">
    <property type="component" value="Unplaced"/>
</dbReference>
<dbReference type="WBParaSite" id="RSKR_0000384300.2">
    <property type="protein sequence ID" value="RSKR_0000384300.2"/>
    <property type="gene ID" value="RSKR_0000384300"/>
</dbReference>